<evidence type="ECO:0000256" key="1">
    <source>
        <dbReference type="SAM" id="MobiDB-lite"/>
    </source>
</evidence>
<feature type="region of interest" description="Disordered" evidence="1">
    <location>
        <begin position="21"/>
        <end position="61"/>
    </location>
</feature>
<feature type="signal peptide" evidence="2">
    <location>
        <begin position="1"/>
        <end position="23"/>
    </location>
</feature>
<evidence type="ECO:0000313" key="3">
    <source>
        <dbReference type="EMBL" id="GAA1503518.1"/>
    </source>
</evidence>
<evidence type="ECO:0000256" key="2">
    <source>
        <dbReference type="SAM" id="SignalP"/>
    </source>
</evidence>
<dbReference type="PANTHER" id="PTHR32161:SF8">
    <property type="entry name" value="DPP6 N-TERMINAL DOMAIN-LIKE PROTEIN"/>
    <property type="match status" value="1"/>
</dbReference>
<protein>
    <recommendedName>
        <fullName evidence="5">WD40 repeat protein</fullName>
    </recommendedName>
</protein>
<feature type="compositionally biased region" description="Low complexity" evidence="1">
    <location>
        <begin position="21"/>
        <end position="54"/>
    </location>
</feature>
<organism evidence="3 4">
    <name type="scientific">Terrabacter terrae</name>
    <dbReference type="NCBI Taxonomy" id="318434"/>
    <lineage>
        <taxon>Bacteria</taxon>
        <taxon>Bacillati</taxon>
        <taxon>Actinomycetota</taxon>
        <taxon>Actinomycetes</taxon>
        <taxon>Micrococcales</taxon>
        <taxon>Intrasporangiaceae</taxon>
        <taxon>Terrabacter</taxon>
    </lineage>
</organism>
<dbReference type="Proteomes" id="UP001501285">
    <property type="component" value="Unassembled WGS sequence"/>
</dbReference>
<proteinExistence type="predicted"/>
<comment type="caution">
    <text evidence="3">The sequence shown here is derived from an EMBL/GenBank/DDBJ whole genome shotgun (WGS) entry which is preliminary data.</text>
</comment>
<evidence type="ECO:0008006" key="5">
    <source>
        <dbReference type="Google" id="ProtNLM"/>
    </source>
</evidence>
<gene>
    <name evidence="3" type="ORF">GCM10009740_39190</name>
</gene>
<dbReference type="InterPro" id="IPR011659">
    <property type="entry name" value="WD40"/>
</dbReference>
<dbReference type="PANTHER" id="PTHR32161">
    <property type="entry name" value="DPP6 N-TERMINAL DOMAIN-LIKE PROTEIN"/>
    <property type="match status" value="1"/>
</dbReference>
<evidence type="ECO:0000313" key="4">
    <source>
        <dbReference type="Proteomes" id="UP001501285"/>
    </source>
</evidence>
<name>A0ABP4KI72_9MICO</name>
<dbReference type="EMBL" id="BAAANB010000156">
    <property type="protein sequence ID" value="GAA1503518.1"/>
    <property type="molecule type" value="Genomic_DNA"/>
</dbReference>
<accession>A0ABP4KI72</accession>
<sequence length="372" mass="38922">MGALVVVTLVASALAACTGATSAATTTSPPATASLARPTSAAATPSTSSRSALPPSGPATGGAPLVKQTAYVLGNVQGHLRMVHPDGTGGRILVPSVDVLGESNGVIVGDWSPDGRRVAFTRVHRDVQPFTASQWVAMSDGSGAREVVPCAPPCLRAGLGAFSPRGDQLAYAITELDAAGTRVTRNAVEVVTLATGRRRVVAETREPLVEFAFPRWSPDGRRLVVQVTHWPAGAAPATAPVSGSPRIAVLDLARPKTQVPRVLAPGLPGTYPDWSRKTDTIVFSTNDPDVVNGDVEHDLWTVRPDGTRLRQVTHLQQPALAMHPTWTPDGTILFEHCAAMPACYLAYASADGSVVQTPQDLQAVWPRAKPGS</sequence>
<reference evidence="4" key="1">
    <citation type="journal article" date="2019" name="Int. J. Syst. Evol. Microbiol.">
        <title>The Global Catalogue of Microorganisms (GCM) 10K type strain sequencing project: providing services to taxonomists for standard genome sequencing and annotation.</title>
        <authorList>
            <consortium name="The Broad Institute Genomics Platform"/>
            <consortium name="The Broad Institute Genome Sequencing Center for Infectious Disease"/>
            <person name="Wu L."/>
            <person name="Ma J."/>
        </authorList>
    </citation>
    <scope>NUCLEOTIDE SEQUENCE [LARGE SCALE GENOMIC DNA]</scope>
    <source>
        <strain evidence="4">JCM 14283</strain>
    </source>
</reference>
<dbReference type="Gene3D" id="2.120.10.30">
    <property type="entry name" value="TolB, C-terminal domain"/>
    <property type="match status" value="2"/>
</dbReference>
<dbReference type="InterPro" id="IPR011042">
    <property type="entry name" value="6-blade_b-propeller_TolB-like"/>
</dbReference>
<keyword evidence="2" id="KW-0732">Signal</keyword>
<dbReference type="Pfam" id="PF07676">
    <property type="entry name" value="PD40"/>
    <property type="match status" value="2"/>
</dbReference>
<keyword evidence="4" id="KW-1185">Reference proteome</keyword>
<feature type="chain" id="PRO_5045515747" description="WD40 repeat protein" evidence="2">
    <location>
        <begin position="24"/>
        <end position="372"/>
    </location>
</feature>
<dbReference type="SUPFAM" id="SSF82171">
    <property type="entry name" value="DPP6 N-terminal domain-like"/>
    <property type="match status" value="1"/>
</dbReference>